<dbReference type="Proteomes" id="UP001500655">
    <property type="component" value="Unassembled WGS sequence"/>
</dbReference>
<dbReference type="PANTHER" id="PTHR47623">
    <property type="entry name" value="OS09G0287300 PROTEIN"/>
    <property type="match status" value="1"/>
</dbReference>
<gene>
    <name evidence="1" type="ORF">GCM10009681_19960</name>
</gene>
<evidence type="ECO:0008006" key="3">
    <source>
        <dbReference type="Google" id="ProtNLM"/>
    </source>
</evidence>
<reference evidence="1 2" key="1">
    <citation type="journal article" date="2019" name="Int. J. Syst. Evol. Microbiol.">
        <title>The Global Catalogue of Microorganisms (GCM) 10K type strain sequencing project: providing services to taxonomists for standard genome sequencing and annotation.</title>
        <authorList>
            <consortium name="The Broad Institute Genomics Platform"/>
            <consortium name="The Broad Institute Genome Sequencing Center for Infectious Disease"/>
            <person name="Wu L."/>
            <person name="Ma J."/>
        </authorList>
    </citation>
    <scope>NUCLEOTIDE SEQUENCE [LARGE SCALE GENOMIC DNA]</scope>
    <source>
        <strain evidence="1 2">JCM 13249</strain>
    </source>
</reference>
<name>A0ABN2K5F1_9ACTN</name>
<comment type="caution">
    <text evidence="1">The sequence shown here is derived from an EMBL/GenBank/DDBJ whole genome shotgun (WGS) entry which is preliminary data.</text>
</comment>
<sequence length="165" mass="17691">MTIRTLAILRHAKADNPLGVADIDRPLTPRGHADATVAGAWLNNHAIAPDLVICSPSRRTRETWHGVALGLGAAPVVIYERAVYTGDVDDLMSLVTEIDDTMPTVVLIGHNPGVSQLSARLDPKRADSEGLRTCGLAVHRLDAPWTSWSHTEAPLVSSHTARAEA</sequence>
<dbReference type="Gene3D" id="3.40.50.1240">
    <property type="entry name" value="Phosphoglycerate mutase-like"/>
    <property type="match status" value="1"/>
</dbReference>
<dbReference type="Pfam" id="PF00300">
    <property type="entry name" value="His_Phos_1"/>
    <property type="match status" value="1"/>
</dbReference>
<dbReference type="EMBL" id="BAAALS010000007">
    <property type="protein sequence ID" value="GAA1748720.1"/>
    <property type="molecule type" value="Genomic_DNA"/>
</dbReference>
<proteinExistence type="predicted"/>
<evidence type="ECO:0000313" key="1">
    <source>
        <dbReference type="EMBL" id="GAA1748720.1"/>
    </source>
</evidence>
<evidence type="ECO:0000313" key="2">
    <source>
        <dbReference type="Proteomes" id="UP001500655"/>
    </source>
</evidence>
<keyword evidence="2" id="KW-1185">Reference proteome</keyword>
<dbReference type="InterPro" id="IPR013078">
    <property type="entry name" value="His_Pase_superF_clade-1"/>
</dbReference>
<dbReference type="SMART" id="SM00855">
    <property type="entry name" value="PGAM"/>
    <property type="match status" value="1"/>
</dbReference>
<dbReference type="SUPFAM" id="SSF53254">
    <property type="entry name" value="Phosphoglycerate mutase-like"/>
    <property type="match status" value="1"/>
</dbReference>
<organism evidence="1 2">
    <name type="scientific">Luedemannella helvata</name>
    <dbReference type="NCBI Taxonomy" id="349315"/>
    <lineage>
        <taxon>Bacteria</taxon>
        <taxon>Bacillati</taxon>
        <taxon>Actinomycetota</taxon>
        <taxon>Actinomycetes</taxon>
        <taxon>Micromonosporales</taxon>
        <taxon>Micromonosporaceae</taxon>
        <taxon>Luedemannella</taxon>
    </lineage>
</organism>
<accession>A0ABN2K5F1</accession>
<protein>
    <recommendedName>
        <fullName evidence="3">Phosphohistidine phosphatase</fullName>
    </recommendedName>
</protein>
<dbReference type="InterPro" id="IPR029033">
    <property type="entry name" value="His_PPase_superfam"/>
</dbReference>
<dbReference type="CDD" id="cd07067">
    <property type="entry name" value="HP_PGM_like"/>
    <property type="match status" value="1"/>
</dbReference>
<dbReference type="PANTHER" id="PTHR47623:SF1">
    <property type="entry name" value="OS09G0287300 PROTEIN"/>
    <property type="match status" value="1"/>
</dbReference>